<dbReference type="InterPro" id="IPR001254">
    <property type="entry name" value="Trypsin_dom"/>
</dbReference>
<dbReference type="SUPFAM" id="SSF50494">
    <property type="entry name" value="Trypsin-like serine proteases"/>
    <property type="match status" value="1"/>
</dbReference>
<evidence type="ECO:0000256" key="3">
    <source>
        <dbReference type="SAM" id="SignalP"/>
    </source>
</evidence>
<dbReference type="CDD" id="cd00041">
    <property type="entry name" value="CUB"/>
    <property type="match status" value="1"/>
</dbReference>
<dbReference type="Gene3D" id="2.60.120.290">
    <property type="entry name" value="Spermadhesin, CUB domain"/>
    <property type="match status" value="1"/>
</dbReference>
<dbReference type="InterPro" id="IPR000859">
    <property type="entry name" value="CUB_dom"/>
</dbReference>
<evidence type="ECO:0000259" key="5">
    <source>
        <dbReference type="PROSITE" id="PS50240"/>
    </source>
</evidence>
<feature type="chain" id="PRO_5044249236" evidence="3">
    <location>
        <begin position="16"/>
        <end position="555"/>
    </location>
</feature>
<dbReference type="Pfam" id="PF00089">
    <property type="entry name" value="Trypsin"/>
    <property type="match status" value="1"/>
</dbReference>
<dbReference type="Pfam" id="PF00431">
    <property type="entry name" value="CUB"/>
    <property type="match status" value="1"/>
</dbReference>
<dbReference type="Gene3D" id="2.40.10.10">
    <property type="entry name" value="Trypsin-like serine proteases"/>
    <property type="match status" value="1"/>
</dbReference>
<keyword evidence="6" id="KW-0378">Hydrolase</keyword>
<dbReference type="PROSITE" id="PS50240">
    <property type="entry name" value="TRYPSIN_DOM"/>
    <property type="match status" value="1"/>
</dbReference>
<protein>
    <submittedName>
        <fullName evidence="6">Venom S1 protease with CUB domain 15</fullName>
    </submittedName>
</protein>
<evidence type="ECO:0000256" key="1">
    <source>
        <dbReference type="ARBA" id="ARBA00023157"/>
    </source>
</evidence>
<dbReference type="CDD" id="cd00190">
    <property type="entry name" value="Tryp_SPc"/>
    <property type="match status" value="1"/>
</dbReference>
<dbReference type="AlphaFoldDB" id="A0AB38ZEV6"/>
<feature type="disulfide bond" evidence="2">
    <location>
        <begin position="78"/>
        <end position="95"/>
    </location>
</feature>
<dbReference type="InterPro" id="IPR001314">
    <property type="entry name" value="Peptidase_S1A"/>
</dbReference>
<dbReference type="PROSITE" id="PS01180">
    <property type="entry name" value="CUB"/>
    <property type="match status" value="1"/>
</dbReference>
<keyword evidence="6" id="KW-0645">Protease</keyword>
<keyword evidence="1 2" id="KW-1015">Disulfide bond</keyword>
<dbReference type="SUPFAM" id="SSF49854">
    <property type="entry name" value="Spermadhesin, CUB domain"/>
    <property type="match status" value="1"/>
</dbReference>
<dbReference type="SMART" id="SM00020">
    <property type="entry name" value="Tryp_SPc"/>
    <property type="match status" value="1"/>
</dbReference>
<dbReference type="InterPro" id="IPR035914">
    <property type="entry name" value="Sperma_CUB_dom_sf"/>
</dbReference>
<dbReference type="GO" id="GO:0006508">
    <property type="term" value="P:proteolysis"/>
    <property type="evidence" value="ECO:0007669"/>
    <property type="project" value="UniProtKB-KW"/>
</dbReference>
<evidence type="ECO:0000313" key="6">
    <source>
        <dbReference type="EMBL" id="WXI02796.1"/>
    </source>
</evidence>
<name>A0AB38ZEV6_9HEMI</name>
<feature type="domain" description="CUB" evidence="4">
    <location>
        <begin position="24"/>
        <end position="96"/>
    </location>
</feature>
<reference evidence="6" key="1">
    <citation type="submission" date="2024-03" db="EMBL/GenBank/DDBJ databases">
        <title>Venom adaptation and exaptation during the trophic switch to blood-feeding by kissing bugs (Reduviidae: Triatominae).</title>
        <authorList>
            <person name="Zdenek C.N."/>
            <person name="Cardoso F.C."/>
            <person name="Robinson S.D."/>
            <person name="Mercedes R.S."/>
            <person name="Raidjoe E.R."/>
            <person name="Hernandez-Vargas M.J."/>
            <person name="Jin J."/>
            <person name="Corzo G."/>
            <person name="Vetter I."/>
            <person name="King G.F."/>
            <person name="Fry B.G."/>
            <person name="Walker A."/>
        </authorList>
    </citation>
    <scope>NUCLEOTIDE SEQUENCE</scope>
</reference>
<accession>A0AB38ZEV6</accession>
<proteinExistence type="evidence at transcript level"/>
<feature type="domain" description="Peptidase S1" evidence="5">
    <location>
        <begin position="310"/>
        <end position="543"/>
    </location>
</feature>
<feature type="signal peptide" evidence="3">
    <location>
        <begin position="1"/>
        <end position="15"/>
    </location>
</feature>
<dbReference type="InterPro" id="IPR043504">
    <property type="entry name" value="Peptidase_S1_PA_chymotrypsin"/>
</dbReference>
<dbReference type="PANTHER" id="PTHR24252">
    <property type="entry name" value="ACROSIN-RELATED"/>
    <property type="match status" value="1"/>
</dbReference>
<evidence type="ECO:0000259" key="4">
    <source>
        <dbReference type="PROSITE" id="PS01180"/>
    </source>
</evidence>
<evidence type="ECO:0000256" key="2">
    <source>
        <dbReference type="PROSITE-ProRule" id="PRU00059"/>
    </source>
</evidence>
<dbReference type="PROSITE" id="PS00134">
    <property type="entry name" value="TRYPSIN_HIS"/>
    <property type="match status" value="1"/>
</dbReference>
<dbReference type="PRINTS" id="PR00722">
    <property type="entry name" value="CHYMOTRYPSIN"/>
</dbReference>
<dbReference type="PANTHER" id="PTHR24252:SF7">
    <property type="entry name" value="HYALIN"/>
    <property type="match status" value="1"/>
</dbReference>
<dbReference type="InterPro" id="IPR009003">
    <property type="entry name" value="Peptidase_S1_PA"/>
</dbReference>
<organism evidence="6">
    <name type="scientific">Oncocephalus sp</name>
    <dbReference type="NCBI Taxonomy" id="2944721"/>
    <lineage>
        <taxon>Eukaryota</taxon>
        <taxon>Metazoa</taxon>
        <taxon>Ecdysozoa</taxon>
        <taxon>Arthropoda</taxon>
        <taxon>Hexapoda</taxon>
        <taxon>Insecta</taxon>
        <taxon>Pterygota</taxon>
        <taxon>Neoptera</taxon>
        <taxon>Paraneoptera</taxon>
        <taxon>Hemiptera</taxon>
        <taxon>Heteroptera</taxon>
        <taxon>Panheteroptera</taxon>
        <taxon>Cimicomorpha</taxon>
        <taxon>Reduviidae</taxon>
        <taxon>Stenopodainae</taxon>
        <taxon>Oncocephalus</taxon>
    </lineage>
</organism>
<dbReference type="GO" id="GO:0004252">
    <property type="term" value="F:serine-type endopeptidase activity"/>
    <property type="evidence" value="ECO:0007669"/>
    <property type="project" value="InterPro"/>
</dbReference>
<sequence>MLATSIFLLLAAVSAEPPPVIKTNNINIKQGDKVSIESPGYPDITPTGSKINWNLSTGKETNILLVCEDIRISPSQDCKLGYLNVFDGDTEKKYCGTEMGLTIRSIEHEMKLELDVNWSSGVVKCHVIGIGKDEVLKKKEKKKKKKNKEQIPQTPGNVDLVQYVNLKLNGPAYDKINFFNIPKGTELKYKFETSPDAQITLFCTRVFLGYNCNEGYMNTTGGTKTSPTCGHIQNELIDRSTSNVLELTISEIKRSDGWADCLVQAVNGPNIHQFKNVASVEVDSSEYGQTLGVKKTDCDCGWSRRSSGRIVNGEDVEEGQYPWAVSIQYGTMQWCGGSIITEYHVVTAAHCVVGKNIDDCRVLTGTINNTYTKDGQILRAEKFIANDYDPSKLHLNDIALIYLKDKITFSNKVGRICLSPNRIIPNNQIITVMGWGSLGPQENMRSPQIMKRAHVRIVDYNTCSFLWYRMLDTSKPDRVCVWDSKSTACFADSGGPLVWLDPETNRYTLAALVSFGRGKCETSVPQVNTDPSQFYDWIQNAIQNTKPSSTCKKID</sequence>
<dbReference type="FunFam" id="2.40.10.10:FF:000068">
    <property type="entry name" value="transmembrane protease serine 2"/>
    <property type="match status" value="1"/>
</dbReference>
<dbReference type="InterPro" id="IPR018114">
    <property type="entry name" value="TRYPSIN_HIS"/>
</dbReference>
<dbReference type="EMBL" id="PP517546">
    <property type="protein sequence ID" value="WXI02796.1"/>
    <property type="molecule type" value="mRNA"/>
</dbReference>
<comment type="caution">
    <text evidence="2">Lacks conserved residue(s) required for the propagation of feature annotation.</text>
</comment>
<keyword evidence="3" id="KW-0732">Signal</keyword>